<reference evidence="3 4" key="1">
    <citation type="journal article" date="2019" name="Int. J. Syst. Evol. Microbiol.">
        <title>The Global Catalogue of Microorganisms (GCM) 10K type strain sequencing project: providing services to taxonomists for standard genome sequencing and annotation.</title>
        <authorList>
            <consortium name="The Broad Institute Genomics Platform"/>
            <consortium name="The Broad Institute Genome Sequencing Center for Infectious Disease"/>
            <person name="Wu L."/>
            <person name="Ma J."/>
        </authorList>
    </citation>
    <scope>NUCLEOTIDE SEQUENCE [LARGE SCALE GENOMIC DNA]</scope>
    <source>
        <strain evidence="3 4">JCM 16114</strain>
    </source>
</reference>
<comment type="caution">
    <text evidence="3">The sequence shown here is derived from an EMBL/GenBank/DDBJ whole genome shotgun (WGS) entry which is preliminary data.</text>
</comment>
<feature type="transmembrane region" description="Helical" evidence="2">
    <location>
        <begin position="135"/>
        <end position="159"/>
    </location>
</feature>
<name>A0ABN3C5B3_9ACTN</name>
<protein>
    <submittedName>
        <fullName evidence="3">Uncharacterized protein</fullName>
    </submittedName>
</protein>
<accession>A0ABN3C5B3</accession>
<keyword evidence="2" id="KW-1133">Transmembrane helix</keyword>
<dbReference type="Proteomes" id="UP001499843">
    <property type="component" value="Unassembled WGS sequence"/>
</dbReference>
<keyword evidence="4" id="KW-1185">Reference proteome</keyword>
<evidence type="ECO:0000256" key="1">
    <source>
        <dbReference type="SAM" id="MobiDB-lite"/>
    </source>
</evidence>
<sequence length="163" mass="17884">MWGDRNRTDTRSDTAVYEPKAVPVPDGFDTCETWPFECLRCLHVWEEEFVVRHLCDAYGNDGDIWLSSGVPVQPPWSDACCPACGANRVTCFPPGCPAGSRSPGRPEPEPEAVLMPWPDRPPAPVTERTHLPGRLLVALGVPMALFVGYELYAGAMAAVHPRP</sequence>
<evidence type="ECO:0000313" key="4">
    <source>
        <dbReference type="Proteomes" id="UP001499843"/>
    </source>
</evidence>
<proteinExistence type="predicted"/>
<gene>
    <name evidence="3" type="ORF">GCM10009850_003970</name>
</gene>
<dbReference type="EMBL" id="BAAAQX010000001">
    <property type="protein sequence ID" value="GAA2204505.1"/>
    <property type="molecule type" value="Genomic_DNA"/>
</dbReference>
<evidence type="ECO:0000313" key="3">
    <source>
        <dbReference type="EMBL" id="GAA2204505.1"/>
    </source>
</evidence>
<keyword evidence="2" id="KW-0472">Membrane</keyword>
<keyword evidence="2" id="KW-0812">Transmembrane</keyword>
<feature type="region of interest" description="Disordered" evidence="1">
    <location>
        <begin position="99"/>
        <end position="121"/>
    </location>
</feature>
<evidence type="ECO:0000256" key="2">
    <source>
        <dbReference type="SAM" id="Phobius"/>
    </source>
</evidence>
<organism evidence="3 4">
    <name type="scientific">Nonomuraea monospora</name>
    <dbReference type="NCBI Taxonomy" id="568818"/>
    <lineage>
        <taxon>Bacteria</taxon>
        <taxon>Bacillati</taxon>
        <taxon>Actinomycetota</taxon>
        <taxon>Actinomycetes</taxon>
        <taxon>Streptosporangiales</taxon>
        <taxon>Streptosporangiaceae</taxon>
        <taxon>Nonomuraea</taxon>
    </lineage>
</organism>